<comment type="caution">
    <text evidence="3">The sequence shown here is derived from an EMBL/GenBank/DDBJ whole genome shotgun (WGS) entry which is preliminary data.</text>
</comment>
<dbReference type="SMART" id="SM00867">
    <property type="entry name" value="YceI"/>
    <property type="match status" value="1"/>
</dbReference>
<protein>
    <recommendedName>
        <fullName evidence="2">Lipid/polyisoprenoid-binding YceI-like domain-containing protein</fullName>
    </recommendedName>
</protein>
<dbReference type="Gene3D" id="2.40.128.110">
    <property type="entry name" value="Lipid/polyisoprenoid-binding, YceI-like"/>
    <property type="match status" value="1"/>
</dbReference>
<dbReference type="Proteomes" id="UP000176005">
    <property type="component" value="Unassembled WGS sequence"/>
</dbReference>
<dbReference type="EMBL" id="LJGW01000718">
    <property type="protein sequence ID" value="OEV02973.1"/>
    <property type="molecule type" value="Genomic_DNA"/>
</dbReference>
<sequence length="179" mass="19175">METRQDHDPAAARTPGPGRYEIDTAASALGFTTRHFFGLLPVRGTFTVGAGTVDVVEPLAASSAHAEIDAGSFSTGNRARDKTVRSPAFLDTARYPVMTYDADGVEEAADGTWRITGTLTVAGAARPLALEVHERNVGQGEFTVWAAADVDRREFGVTASPGMTGRRLRVELRVRCVRV</sequence>
<proteinExistence type="inferred from homology"/>
<gene>
    <name evidence="3" type="ORF">AN218_33010</name>
</gene>
<accession>A0A1E7KGH3</accession>
<dbReference type="PANTHER" id="PTHR34406:SF1">
    <property type="entry name" value="PROTEIN YCEI"/>
    <property type="match status" value="1"/>
</dbReference>
<dbReference type="RefSeq" id="WP_070020712.1">
    <property type="nucleotide sequence ID" value="NZ_LJGW01000718.1"/>
</dbReference>
<dbReference type="InterPro" id="IPR007372">
    <property type="entry name" value="Lipid/polyisoprenoid-bd_YceI"/>
</dbReference>
<feature type="domain" description="Lipid/polyisoprenoid-binding YceI-like" evidence="2">
    <location>
        <begin position="19"/>
        <end position="177"/>
    </location>
</feature>
<evidence type="ECO:0000313" key="4">
    <source>
        <dbReference type="Proteomes" id="UP000176005"/>
    </source>
</evidence>
<dbReference type="AlphaFoldDB" id="A0A1E7KGH3"/>
<keyword evidence="4" id="KW-1185">Reference proteome</keyword>
<comment type="similarity">
    <text evidence="1">Belongs to the UPF0312 family.</text>
</comment>
<organism evidence="3 4">
    <name type="scientific">Streptomyces nanshensis</name>
    <dbReference type="NCBI Taxonomy" id="518642"/>
    <lineage>
        <taxon>Bacteria</taxon>
        <taxon>Bacillati</taxon>
        <taxon>Actinomycetota</taxon>
        <taxon>Actinomycetes</taxon>
        <taxon>Kitasatosporales</taxon>
        <taxon>Streptomycetaceae</taxon>
        <taxon>Streptomyces</taxon>
    </lineage>
</organism>
<dbReference type="Pfam" id="PF04264">
    <property type="entry name" value="YceI"/>
    <property type="match status" value="1"/>
</dbReference>
<name>A0A1E7KGH3_9ACTN</name>
<dbReference type="PANTHER" id="PTHR34406">
    <property type="entry name" value="PROTEIN YCEI"/>
    <property type="match status" value="1"/>
</dbReference>
<reference evidence="3 4" key="1">
    <citation type="journal article" date="2016" name="Front. Microbiol.">
        <title>Comparative Genomics Analysis of Streptomyces Species Reveals Their Adaptation to the Marine Environment and Their Diversity at the Genomic Level.</title>
        <authorList>
            <person name="Tian X."/>
            <person name="Zhang Z."/>
            <person name="Yang T."/>
            <person name="Chen M."/>
            <person name="Li J."/>
            <person name="Chen F."/>
            <person name="Yang J."/>
            <person name="Li W."/>
            <person name="Zhang B."/>
            <person name="Zhang Z."/>
            <person name="Wu J."/>
            <person name="Zhang C."/>
            <person name="Long L."/>
            <person name="Xiao J."/>
        </authorList>
    </citation>
    <scope>NUCLEOTIDE SEQUENCE [LARGE SCALE GENOMIC DNA]</scope>
    <source>
        <strain evidence="3 4">SCSIO 10429</strain>
    </source>
</reference>
<evidence type="ECO:0000313" key="3">
    <source>
        <dbReference type="EMBL" id="OEV02973.1"/>
    </source>
</evidence>
<evidence type="ECO:0000259" key="2">
    <source>
        <dbReference type="SMART" id="SM00867"/>
    </source>
</evidence>
<evidence type="ECO:0000256" key="1">
    <source>
        <dbReference type="ARBA" id="ARBA00008812"/>
    </source>
</evidence>
<dbReference type="SUPFAM" id="SSF101874">
    <property type="entry name" value="YceI-like"/>
    <property type="match status" value="1"/>
</dbReference>
<dbReference type="InterPro" id="IPR036761">
    <property type="entry name" value="TTHA0802/YceI-like_sf"/>
</dbReference>